<organism evidence="3 4">
    <name type="scientific">Flavobacterium circumlabens</name>
    <dbReference type="NCBI Taxonomy" id="2133765"/>
    <lineage>
        <taxon>Bacteria</taxon>
        <taxon>Pseudomonadati</taxon>
        <taxon>Bacteroidota</taxon>
        <taxon>Flavobacteriia</taxon>
        <taxon>Flavobacteriales</taxon>
        <taxon>Flavobacteriaceae</taxon>
        <taxon>Flavobacterium</taxon>
    </lineage>
</organism>
<protein>
    <submittedName>
        <fullName evidence="3">Uncharacterized protein DUF4157</fullName>
    </submittedName>
</protein>
<accession>A0ABY2B2S8</accession>
<gene>
    <name evidence="3" type="ORF">EV142_102572</name>
</gene>
<dbReference type="Pfam" id="PF13699">
    <property type="entry name" value="eCIS_core"/>
    <property type="match status" value="1"/>
</dbReference>
<comment type="caution">
    <text evidence="3">The sequence shown here is derived from an EMBL/GenBank/DDBJ whole genome shotgun (WGS) entry which is preliminary data.</text>
</comment>
<evidence type="ECO:0000259" key="2">
    <source>
        <dbReference type="Pfam" id="PF13699"/>
    </source>
</evidence>
<feature type="region of interest" description="Disordered" evidence="1">
    <location>
        <begin position="1"/>
        <end position="24"/>
    </location>
</feature>
<evidence type="ECO:0000313" key="4">
    <source>
        <dbReference type="Proteomes" id="UP000295270"/>
    </source>
</evidence>
<dbReference type="RefSeq" id="WP_202978487.1">
    <property type="nucleotide sequence ID" value="NZ_QWDN01000002.1"/>
</dbReference>
<sequence length="385" mass="42737">MEQTFNTTTKSDTQAVSTSLSEKTIQNKATALQDNRPASILQRKANNTGLPDQLKSGIENLSGHSMDDVKVHYNSDKPARLQAHAYAQGTDIHIASGQEKHLPHEAWHVVQQKQGRVKPTLQMKGKVNVNDDKGLEKEADVMGAKAIQNKSISHSAPENTSFSSTKNYGTATVQRFTQEDIKFMYENKFGLRHHGTKASAENEKLHGTEGGDAVPLNAIGGENPRMSFDLLRNTPIPVEVINKFIANVDHFISNSLNRTVVIRLGHTTPRQLIEQSVSKSTFLLVQGMNGTDAPKDIEKAVYGGLGKAGKQKINASQIIHLMALNDNEVDMEFMKFMHEDALDTPIQTKEEGEEAFSNLVMIFSEKLKDVVYKMRTGRDRFLVDI</sequence>
<dbReference type="Proteomes" id="UP000295270">
    <property type="component" value="Unassembled WGS sequence"/>
</dbReference>
<evidence type="ECO:0000256" key="1">
    <source>
        <dbReference type="SAM" id="MobiDB-lite"/>
    </source>
</evidence>
<keyword evidence="4" id="KW-1185">Reference proteome</keyword>
<reference evidence="3 4" key="1">
    <citation type="journal article" date="2015" name="Stand. Genomic Sci.">
        <title>Genomic Encyclopedia of Bacterial and Archaeal Type Strains, Phase III: the genomes of soil and plant-associated and newly described type strains.</title>
        <authorList>
            <person name="Whitman W.B."/>
            <person name="Woyke T."/>
            <person name="Klenk H.P."/>
            <person name="Zhou Y."/>
            <person name="Lilburn T.G."/>
            <person name="Beck B.J."/>
            <person name="De Vos P."/>
            <person name="Vandamme P."/>
            <person name="Eisen J.A."/>
            <person name="Garrity G."/>
            <person name="Hugenholtz P."/>
            <person name="Kyrpides N.C."/>
        </authorList>
    </citation>
    <scope>NUCLEOTIDE SEQUENCE [LARGE SCALE GENOMIC DNA]</scope>
    <source>
        <strain evidence="3 4">P5626</strain>
    </source>
</reference>
<dbReference type="EMBL" id="SLWA01000002">
    <property type="protein sequence ID" value="TCN59952.1"/>
    <property type="molecule type" value="Genomic_DNA"/>
</dbReference>
<name>A0ABY2B2S8_9FLAO</name>
<dbReference type="InterPro" id="IPR025295">
    <property type="entry name" value="eCIS_core_dom"/>
</dbReference>
<proteinExistence type="predicted"/>
<feature type="domain" description="eCIS core" evidence="2">
    <location>
        <begin position="50"/>
        <end position="115"/>
    </location>
</feature>
<evidence type="ECO:0000313" key="3">
    <source>
        <dbReference type="EMBL" id="TCN59952.1"/>
    </source>
</evidence>